<dbReference type="InterPro" id="IPR016035">
    <property type="entry name" value="Acyl_Trfase/lysoPLipase"/>
</dbReference>
<dbReference type="GO" id="GO:0016787">
    <property type="term" value="F:hydrolase activity"/>
    <property type="evidence" value="ECO:0007669"/>
    <property type="project" value="UniProtKB-UniRule"/>
</dbReference>
<dbReference type="OrthoDB" id="323481at2"/>
<reference evidence="5 6" key="1">
    <citation type="submission" date="2019-07" db="EMBL/GenBank/DDBJ databases">
        <title>Whole genome shotgun sequence of Reyranella soli NBRC 108950.</title>
        <authorList>
            <person name="Hosoyama A."/>
            <person name="Uohara A."/>
            <person name="Ohji S."/>
            <person name="Ichikawa N."/>
        </authorList>
    </citation>
    <scope>NUCLEOTIDE SEQUENCE [LARGE SCALE GENOMIC DNA]</scope>
    <source>
        <strain evidence="5 6">NBRC 108950</strain>
    </source>
</reference>
<keyword evidence="2" id="KW-0442">Lipid degradation</keyword>
<dbReference type="GO" id="GO:0016042">
    <property type="term" value="P:lipid catabolic process"/>
    <property type="evidence" value="ECO:0007669"/>
    <property type="project" value="UniProtKB-UniRule"/>
</dbReference>
<feature type="transmembrane region" description="Helical" evidence="3">
    <location>
        <begin position="166"/>
        <end position="186"/>
    </location>
</feature>
<feature type="short sequence motif" description="GXSXG" evidence="2">
    <location>
        <begin position="171"/>
        <end position="175"/>
    </location>
</feature>
<evidence type="ECO:0000313" key="6">
    <source>
        <dbReference type="Proteomes" id="UP000321058"/>
    </source>
</evidence>
<keyword evidence="1 2" id="KW-0443">Lipid metabolism</keyword>
<protein>
    <recommendedName>
        <fullName evidence="4">PNPLA domain-containing protein</fullName>
    </recommendedName>
</protein>
<keyword evidence="3" id="KW-0472">Membrane</keyword>
<dbReference type="SUPFAM" id="SSF52151">
    <property type="entry name" value="FabD/lysophospholipase-like"/>
    <property type="match status" value="1"/>
</dbReference>
<evidence type="ECO:0000256" key="1">
    <source>
        <dbReference type="ARBA" id="ARBA00023098"/>
    </source>
</evidence>
<evidence type="ECO:0000313" key="5">
    <source>
        <dbReference type="EMBL" id="GEP58212.1"/>
    </source>
</evidence>
<evidence type="ECO:0000259" key="4">
    <source>
        <dbReference type="PROSITE" id="PS51635"/>
    </source>
</evidence>
<dbReference type="InterPro" id="IPR002641">
    <property type="entry name" value="PNPLA_dom"/>
</dbReference>
<keyword evidence="2" id="KW-0378">Hydrolase</keyword>
<sequence length="446" mass="48440">MLDGLGEHAVGIDGVLVALADRANVKVGDLGDEHERTYSKKRASVSWLQSIPGERRVIRWIVIACLALAGCSVPQRGPAVPLDHVEQAMPLGIANVRFFADGSLEPMIRVATQAVDREKAALQAAGRPTRSMPSAYYLAVSGGGANGAFGAGLLNGWSRSGQRPTFNVVTGISTGALIAPFAFLGASHDDALREIYTSMSADRIFRRRSLAAIMFSDALADATPLAETIDKYADQPLLDAIGREYEKGRLLLIGTTDLDAQRPVIWNIGALAVSRHPQALDLFRRILRASTAIPGAFQPVLIDVEIDGRKFQEMHVDGGAIAQLFLYPSSFEVGRMGERARHAYIIRNARVDARHSETEPRTINIAVRAVGTMLTASGNNDLLLTYFVSRRDGVDYNLAFIGPDFGEVRSGEFEPAYMQALYDYGYRRGALGGLWYKVPPALAPQQ</sequence>
<organism evidence="5 6">
    <name type="scientific">Reyranella soli</name>
    <dbReference type="NCBI Taxonomy" id="1230389"/>
    <lineage>
        <taxon>Bacteria</taxon>
        <taxon>Pseudomonadati</taxon>
        <taxon>Pseudomonadota</taxon>
        <taxon>Alphaproteobacteria</taxon>
        <taxon>Hyphomicrobiales</taxon>
        <taxon>Reyranellaceae</taxon>
        <taxon>Reyranella</taxon>
    </lineage>
</organism>
<dbReference type="Proteomes" id="UP000321058">
    <property type="component" value="Unassembled WGS sequence"/>
</dbReference>
<dbReference type="AlphaFoldDB" id="A0A512NH23"/>
<comment type="caution">
    <text evidence="5">The sequence shown here is derived from an EMBL/GenBank/DDBJ whole genome shotgun (WGS) entry which is preliminary data.</text>
</comment>
<evidence type="ECO:0000256" key="3">
    <source>
        <dbReference type="SAM" id="Phobius"/>
    </source>
</evidence>
<dbReference type="PROSITE" id="PS51635">
    <property type="entry name" value="PNPLA"/>
    <property type="match status" value="1"/>
</dbReference>
<keyword evidence="6" id="KW-1185">Reference proteome</keyword>
<feature type="active site" description="Proton acceptor" evidence="2">
    <location>
        <position position="317"/>
    </location>
</feature>
<proteinExistence type="predicted"/>
<dbReference type="Pfam" id="PF01734">
    <property type="entry name" value="Patatin"/>
    <property type="match status" value="1"/>
</dbReference>
<feature type="domain" description="PNPLA" evidence="4">
    <location>
        <begin position="138"/>
        <end position="330"/>
    </location>
</feature>
<dbReference type="EMBL" id="BKAJ01000096">
    <property type="protein sequence ID" value="GEP58212.1"/>
    <property type="molecule type" value="Genomic_DNA"/>
</dbReference>
<evidence type="ECO:0000256" key="2">
    <source>
        <dbReference type="PROSITE-ProRule" id="PRU01161"/>
    </source>
</evidence>
<feature type="short sequence motif" description="GXGXXG" evidence="2">
    <location>
        <begin position="142"/>
        <end position="147"/>
    </location>
</feature>
<accession>A0A512NH23</accession>
<gene>
    <name evidence="5" type="ORF">RSO01_53780</name>
</gene>
<feature type="active site" description="Nucleophile" evidence="2">
    <location>
        <position position="173"/>
    </location>
</feature>
<keyword evidence="3" id="KW-1133">Transmembrane helix</keyword>
<feature type="transmembrane region" description="Helical" evidence="3">
    <location>
        <begin position="135"/>
        <end position="154"/>
    </location>
</feature>
<name>A0A512NH23_9HYPH</name>
<keyword evidence="3" id="KW-0812">Transmembrane</keyword>
<feature type="short sequence motif" description="DGA/G" evidence="2">
    <location>
        <begin position="317"/>
        <end position="319"/>
    </location>
</feature>
<dbReference type="Gene3D" id="3.40.1090.10">
    <property type="entry name" value="Cytosolic phospholipase A2 catalytic domain"/>
    <property type="match status" value="1"/>
</dbReference>